<proteinExistence type="inferred from homology"/>
<dbReference type="CDD" id="cd01428">
    <property type="entry name" value="ADK"/>
    <property type="match status" value="1"/>
</dbReference>
<comment type="subcellular location">
    <subcellularLocation>
        <location evidence="9">Cytoplasm</location>
    </subcellularLocation>
    <subcellularLocation>
        <location evidence="9">Nucleus</location>
    </subcellularLocation>
    <text evidence="9">Predominantly cytoplasmic.</text>
</comment>
<feature type="region of interest" description="LID" evidence="9">
    <location>
        <begin position="257"/>
        <end position="267"/>
    </location>
</feature>
<evidence type="ECO:0000256" key="8">
    <source>
        <dbReference type="ARBA" id="ARBA00048116"/>
    </source>
</evidence>
<dbReference type="OrthoDB" id="442176at2759"/>
<dbReference type="EC" id="2.7.4.14" evidence="9"/>
<comment type="subunit">
    <text evidence="9">Monomer.</text>
</comment>
<gene>
    <name evidence="9" type="primary">URA6</name>
    <name evidence="12" type="ORF">SAPINGB_P000158</name>
</gene>
<dbReference type="GO" id="GO:0033862">
    <property type="term" value="F:UMP kinase activity"/>
    <property type="evidence" value="ECO:0007669"/>
    <property type="project" value="RHEA"/>
</dbReference>
<evidence type="ECO:0000256" key="5">
    <source>
        <dbReference type="ARBA" id="ARBA00022840"/>
    </source>
</evidence>
<evidence type="ECO:0000256" key="10">
    <source>
        <dbReference type="SAM" id="MobiDB-lite"/>
    </source>
</evidence>
<dbReference type="AlphaFoldDB" id="A0A5E8B2H0"/>
<dbReference type="HAMAP" id="MF_03172">
    <property type="entry name" value="Adenylate_kinase_UMP_CMP_kin"/>
    <property type="match status" value="1"/>
</dbReference>
<reference evidence="12 13" key="1">
    <citation type="submission" date="2019-09" db="EMBL/GenBank/DDBJ databases">
        <authorList>
            <person name="Brejova B."/>
        </authorList>
    </citation>
    <scope>NUCLEOTIDE SEQUENCE [LARGE SCALE GENOMIC DNA]</scope>
</reference>
<dbReference type="PANTHER" id="PTHR23359">
    <property type="entry name" value="NUCLEOTIDE KINASE"/>
    <property type="match status" value="1"/>
</dbReference>
<evidence type="ECO:0000256" key="6">
    <source>
        <dbReference type="ARBA" id="ARBA00022975"/>
    </source>
</evidence>
<dbReference type="FunFam" id="3.40.50.300:FF:000315">
    <property type="entry name" value="Adenylate kinase 1"/>
    <property type="match status" value="1"/>
</dbReference>
<feature type="binding site" evidence="9">
    <location>
        <position position="275"/>
    </location>
    <ligand>
        <name>a ribonucleoside 5'-phosphate</name>
        <dbReference type="ChEBI" id="CHEBI:58043"/>
    </ligand>
</feature>
<evidence type="ECO:0000256" key="7">
    <source>
        <dbReference type="ARBA" id="ARBA00023242"/>
    </source>
</evidence>
<sequence>MAATRSLARISIGAPALIRACSIRTQPIRLVRPFSSTLAQLNSKPTIRPVRNVRPADAGPAAGSNNQQQQPPKSNRKIKLLILLGTLAGATTLLRMYFGQDDLPEPSIDSQFTPTTMAGTTSKRAFTSSEASVIFVLGGPGAGKGTQCAKLVEDYGFVHLSAGDLLRAEQARPGSQYGQLIADYIKSGQIVPQEITIALLENAMRESIELQHKHKFLIDGFPRKMDQALKFEETVADSKLILFLDASEEIMLQRLLKRGETSGRSDDNIESIKKRFKTFRDTSMPVVEYYEKLDKVATVPTAKPVDEVYADVKTALKKYKIIE</sequence>
<keyword evidence="11" id="KW-0812">Transmembrane</keyword>
<dbReference type="Proteomes" id="UP000398389">
    <property type="component" value="Unassembled WGS sequence"/>
</dbReference>
<comment type="similarity">
    <text evidence="9">Belongs to the adenylate kinase family. UMP-CMP kinase subfamily.</text>
</comment>
<feature type="binding site" evidence="9">
    <location>
        <begin position="189"/>
        <end position="191"/>
    </location>
    <ligand>
        <name>a ribonucleoside 5'-phosphate</name>
        <dbReference type="ChEBI" id="CHEBI:58043"/>
    </ligand>
</feature>
<feature type="binding site" evidence="9">
    <location>
        <position position="227"/>
    </location>
    <ligand>
        <name>a ribonucleoside 5'-phosphate</name>
        <dbReference type="ChEBI" id="CHEBI:58043"/>
    </ligand>
</feature>
<feature type="transmembrane region" description="Helical" evidence="11">
    <location>
        <begin position="80"/>
        <end position="98"/>
    </location>
</feature>
<dbReference type="SUPFAM" id="SSF52540">
    <property type="entry name" value="P-loop containing nucleoside triphosphate hydrolases"/>
    <property type="match status" value="1"/>
</dbReference>
<comment type="cofactor">
    <cofactor evidence="9">
        <name>Mg(2+)</name>
        <dbReference type="ChEBI" id="CHEBI:18420"/>
    </cofactor>
    <text evidence="9">Binds 1 Mg(2+) ion per monomer.</text>
</comment>
<feature type="binding site" evidence="9">
    <location>
        <begin position="220"/>
        <end position="223"/>
    </location>
    <ligand>
        <name>a ribonucleoside 5'-phosphate</name>
        <dbReference type="ChEBI" id="CHEBI:58043"/>
    </ligand>
</feature>
<feature type="region of interest" description="NMPbind" evidence="9">
    <location>
        <begin position="161"/>
        <end position="191"/>
    </location>
</feature>
<keyword evidence="5 9" id="KW-0067">ATP-binding</keyword>
<keyword evidence="3 9" id="KW-0547">Nucleotide-binding</keyword>
<evidence type="ECO:0000256" key="2">
    <source>
        <dbReference type="ARBA" id="ARBA00022679"/>
    </source>
</evidence>
<evidence type="ECO:0000256" key="9">
    <source>
        <dbReference type="HAMAP-Rule" id="MF_03172"/>
    </source>
</evidence>
<comment type="function">
    <text evidence="9">Catalyzes the phosphorylation of pyrimidine nucleoside monophosphates at the expense of ATP. Plays an important role in de novo pyrimidine nucleotide biosynthesis. Has preference for UMP and dUMP as phosphate acceptors, but can also use CMP, dCMP and AMP.</text>
</comment>
<keyword evidence="11" id="KW-1133">Transmembrane helix</keyword>
<organism evidence="12 13">
    <name type="scientific">Magnusiomyces paraingens</name>
    <dbReference type="NCBI Taxonomy" id="2606893"/>
    <lineage>
        <taxon>Eukaryota</taxon>
        <taxon>Fungi</taxon>
        <taxon>Dikarya</taxon>
        <taxon>Ascomycota</taxon>
        <taxon>Saccharomycotina</taxon>
        <taxon>Dipodascomycetes</taxon>
        <taxon>Dipodascales</taxon>
        <taxon>Dipodascaceae</taxon>
        <taxon>Magnusiomyces</taxon>
    </lineage>
</organism>
<dbReference type="InterPro" id="IPR033690">
    <property type="entry name" value="Adenylat_kinase_CS"/>
</dbReference>
<dbReference type="InterPro" id="IPR027417">
    <property type="entry name" value="P-loop_NTPase"/>
</dbReference>
<dbReference type="GO" id="GO:0006207">
    <property type="term" value="P:'de novo' pyrimidine nucleobase biosynthetic process"/>
    <property type="evidence" value="ECO:0007669"/>
    <property type="project" value="InterPro"/>
</dbReference>
<evidence type="ECO:0000313" key="13">
    <source>
        <dbReference type="Proteomes" id="UP000398389"/>
    </source>
</evidence>
<feature type="binding site" evidence="9">
    <location>
        <position position="258"/>
    </location>
    <ligand>
        <name>ATP</name>
        <dbReference type="ChEBI" id="CHEBI:30616"/>
    </ligand>
</feature>
<evidence type="ECO:0000256" key="3">
    <source>
        <dbReference type="ARBA" id="ARBA00022741"/>
    </source>
</evidence>
<dbReference type="InterPro" id="IPR000850">
    <property type="entry name" value="Adenylat/UMP-CMP_kin"/>
</dbReference>
<dbReference type="InterPro" id="IPR006266">
    <property type="entry name" value="UMP_CMP_kinase"/>
</dbReference>
<dbReference type="GO" id="GO:0005524">
    <property type="term" value="F:ATP binding"/>
    <property type="evidence" value="ECO:0007669"/>
    <property type="project" value="UniProtKB-KW"/>
</dbReference>
<evidence type="ECO:0000256" key="1">
    <source>
        <dbReference type="ARBA" id="ARBA00022490"/>
    </source>
</evidence>
<dbReference type="GO" id="GO:0006221">
    <property type="term" value="P:pyrimidine nucleotide biosynthetic process"/>
    <property type="evidence" value="ECO:0007669"/>
    <property type="project" value="UniProtKB-UniRule"/>
</dbReference>
<keyword evidence="1 9" id="KW-0963">Cytoplasm</keyword>
<comment type="catalytic activity">
    <reaction evidence="8 9">
        <text>UMP + ATP = UDP + ADP</text>
        <dbReference type="Rhea" id="RHEA:24400"/>
        <dbReference type="ChEBI" id="CHEBI:30616"/>
        <dbReference type="ChEBI" id="CHEBI:57865"/>
        <dbReference type="ChEBI" id="CHEBI:58223"/>
        <dbReference type="ChEBI" id="CHEBI:456216"/>
        <dbReference type="EC" id="2.7.4.14"/>
    </reaction>
</comment>
<keyword evidence="11" id="KW-0472">Membrane</keyword>
<dbReference type="EMBL" id="CABVLU010000001">
    <property type="protein sequence ID" value="VVT43812.1"/>
    <property type="molecule type" value="Genomic_DNA"/>
</dbReference>
<evidence type="ECO:0000256" key="11">
    <source>
        <dbReference type="SAM" id="Phobius"/>
    </source>
</evidence>
<dbReference type="HAMAP" id="MF_00235">
    <property type="entry name" value="Adenylate_kinase_Adk"/>
    <property type="match status" value="1"/>
</dbReference>
<evidence type="ECO:0000313" key="12">
    <source>
        <dbReference type="EMBL" id="VVT43812.1"/>
    </source>
</evidence>
<feature type="region of interest" description="Disordered" evidence="10">
    <location>
        <begin position="42"/>
        <end position="74"/>
    </location>
</feature>
<feature type="binding site" evidence="9">
    <location>
        <position position="264"/>
    </location>
    <ligand>
        <name>a ribonucleoside 5'-phosphate</name>
        <dbReference type="ChEBI" id="CHEBI:58043"/>
    </ligand>
</feature>
<keyword evidence="7 9" id="KW-0539">Nucleus</keyword>
<dbReference type="Gene3D" id="3.40.50.300">
    <property type="entry name" value="P-loop containing nucleotide triphosphate hydrolases"/>
    <property type="match status" value="1"/>
</dbReference>
<dbReference type="GO" id="GO:0005737">
    <property type="term" value="C:cytoplasm"/>
    <property type="evidence" value="ECO:0007669"/>
    <property type="project" value="UniProtKB-SubCell"/>
</dbReference>
<feature type="binding site" evidence="9">
    <location>
        <position position="167"/>
    </location>
    <ligand>
        <name>a ribonucleoside 5'-phosphate</name>
        <dbReference type="ChEBI" id="CHEBI:58043"/>
    </ligand>
</feature>
<dbReference type="PROSITE" id="PS00113">
    <property type="entry name" value="ADENYLATE_KINASE"/>
    <property type="match status" value="1"/>
</dbReference>
<feature type="binding site" evidence="9">
    <location>
        <position position="303"/>
    </location>
    <ligand>
        <name>ATP</name>
        <dbReference type="ChEBI" id="CHEBI:30616"/>
    </ligand>
</feature>
<evidence type="ECO:0000256" key="4">
    <source>
        <dbReference type="ARBA" id="ARBA00022777"/>
    </source>
</evidence>
<dbReference type="NCBIfam" id="TIGR01359">
    <property type="entry name" value="UMP_CMP_kin_fam"/>
    <property type="match status" value="1"/>
</dbReference>
<accession>A0A5E8B2H0</accession>
<dbReference type="PRINTS" id="PR00094">
    <property type="entry name" value="ADENYLTKNASE"/>
</dbReference>
<dbReference type="Pfam" id="PF00406">
    <property type="entry name" value="ADK"/>
    <property type="match status" value="1"/>
</dbReference>
<keyword evidence="13" id="KW-1185">Reference proteome</keyword>
<keyword evidence="6 9" id="KW-0665">Pyrimidine biosynthesis</keyword>
<comment type="domain">
    <text evidence="9">Consists of three domains, a large central CORE domain and two small peripheral domains, NMPbind and LID, which undergo movements during catalysis. The LID domain closes over the site of phosphoryl transfer upon ATP binding. Assembling and dissambling the active center during each catalytic cycle provides an effective means to prevent ATP hydrolysis.</text>
</comment>
<name>A0A5E8B2H0_9ASCO</name>
<keyword evidence="4 9" id="KW-0418">Kinase</keyword>
<protein>
    <recommendedName>
        <fullName evidence="9">Uridylate kinase</fullName>
        <shortName evidence="9">UK</shortName>
        <ecNumber evidence="9">2.7.4.14</ecNumber>
    </recommendedName>
    <alternativeName>
        <fullName evidence="9">ATP:UMP phosphotransferase</fullName>
    </alternativeName>
    <alternativeName>
        <fullName evidence="9">Deoxycytidylate kinase</fullName>
        <shortName evidence="9">CK</shortName>
        <shortName evidence="9">dCMP kinase</shortName>
    </alternativeName>
    <alternativeName>
        <fullName evidence="9">Uridine monophosphate kinase</fullName>
        <shortName evidence="9">UMP kinase</shortName>
        <shortName evidence="9">UMPK</shortName>
    </alternativeName>
</protein>
<dbReference type="GO" id="GO:0005634">
    <property type="term" value="C:nucleus"/>
    <property type="evidence" value="ECO:0007669"/>
    <property type="project" value="UniProtKB-SubCell"/>
</dbReference>
<feature type="binding site" evidence="9">
    <location>
        <begin position="141"/>
        <end position="146"/>
    </location>
    <ligand>
        <name>ATP</name>
        <dbReference type="ChEBI" id="CHEBI:30616"/>
    </ligand>
</feature>
<keyword evidence="2 9" id="KW-0808">Transferase</keyword>